<keyword evidence="2" id="KW-1133">Transmembrane helix</keyword>
<reference evidence="3 4" key="1">
    <citation type="submission" date="2024-08" db="EMBL/GenBank/DDBJ databases">
        <authorList>
            <person name="Cucini C."/>
            <person name="Frati F."/>
        </authorList>
    </citation>
    <scope>NUCLEOTIDE SEQUENCE [LARGE SCALE GENOMIC DNA]</scope>
</reference>
<dbReference type="EMBL" id="CAXLJM020000111">
    <property type="protein sequence ID" value="CAL8136334.1"/>
    <property type="molecule type" value="Genomic_DNA"/>
</dbReference>
<keyword evidence="2" id="KW-0812">Transmembrane</keyword>
<organism evidence="3 4">
    <name type="scientific">Orchesella dallaii</name>
    <dbReference type="NCBI Taxonomy" id="48710"/>
    <lineage>
        <taxon>Eukaryota</taxon>
        <taxon>Metazoa</taxon>
        <taxon>Ecdysozoa</taxon>
        <taxon>Arthropoda</taxon>
        <taxon>Hexapoda</taxon>
        <taxon>Collembola</taxon>
        <taxon>Entomobryomorpha</taxon>
        <taxon>Entomobryoidea</taxon>
        <taxon>Orchesellidae</taxon>
        <taxon>Orchesellinae</taxon>
        <taxon>Orchesella</taxon>
    </lineage>
</organism>
<evidence type="ECO:0000256" key="2">
    <source>
        <dbReference type="SAM" id="Phobius"/>
    </source>
</evidence>
<keyword evidence="4" id="KW-1185">Reference proteome</keyword>
<feature type="region of interest" description="Disordered" evidence="1">
    <location>
        <begin position="68"/>
        <end position="90"/>
    </location>
</feature>
<comment type="caution">
    <text evidence="3">The sequence shown here is derived from an EMBL/GenBank/DDBJ whole genome shotgun (WGS) entry which is preliminary data.</text>
</comment>
<gene>
    <name evidence="3" type="ORF">ODALV1_LOCUS26393</name>
</gene>
<proteinExistence type="predicted"/>
<name>A0ABP1RUP5_9HEXA</name>
<keyword evidence="2" id="KW-0472">Membrane</keyword>
<dbReference type="Proteomes" id="UP001642540">
    <property type="component" value="Unassembled WGS sequence"/>
</dbReference>
<protein>
    <submittedName>
        <fullName evidence="3">Uncharacterized protein</fullName>
    </submittedName>
</protein>
<accession>A0ABP1RUP5</accession>
<evidence type="ECO:0000313" key="4">
    <source>
        <dbReference type="Proteomes" id="UP001642540"/>
    </source>
</evidence>
<feature type="transmembrane region" description="Helical" evidence="2">
    <location>
        <begin position="12"/>
        <end position="35"/>
    </location>
</feature>
<sequence length="121" mass="13597">MIGIPRVPQSITVILFGVSLVVTVLIMVFSAHVATKNVIQKQMEKHPNKHLVMDNVQHQINTDDQTIAPGFSTPLPPVEAEASPNMTETNSVHFMGKQTNSRGNYKKKRSINYNKNRIIKF</sequence>
<evidence type="ECO:0000313" key="3">
    <source>
        <dbReference type="EMBL" id="CAL8136334.1"/>
    </source>
</evidence>
<evidence type="ECO:0000256" key="1">
    <source>
        <dbReference type="SAM" id="MobiDB-lite"/>
    </source>
</evidence>